<dbReference type="InterPro" id="IPR036134">
    <property type="entry name" value="Crypto/Photolyase_FAD-like_sf"/>
</dbReference>
<dbReference type="InterPro" id="IPR005101">
    <property type="entry name" value="Cryptochr/Photolyase_FAD-bd"/>
</dbReference>
<comment type="similarity">
    <text evidence="1">Belongs to the DNA photolyase class-1 family.</text>
</comment>
<dbReference type="Proteomes" id="UP000239757">
    <property type="component" value="Unassembled WGS sequence"/>
</dbReference>
<dbReference type="SUPFAM" id="SSF52425">
    <property type="entry name" value="Cryptochrome/photolyase, N-terminal domain"/>
    <property type="match status" value="1"/>
</dbReference>
<dbReference type="GO" id="GO:0003677">
    <property type="term" value="F:DNA binding"/>
    <property type="evidence" value="ECO:0007669"/>
    <property type="project" value="TreeGrafter"/>
</dbReference>
<accession>A0A2P5XGM3</accession>
<dbReference type="PROSITE" id="PS51645">
    <property type="entry name" value="PHR_CRY_ALPHA_BETA"/>
    <property type="match status" value="1"/>
</dbReference>
<evidence type="ECO:0000256" key="3">
    <source>
        <dbReference type="ARBA" id="ARBA00022827"/>
    </source>
</evidence>
<feature type="region of interest" description="Disordered" evidence="5">
    <location>
        <begin position="434"/>
        <end position="455"/>
    </location>
</feature>
<sequence>MSLASKSQPQSVASSAVYQVPGLDSHEMDSTADKTFERYLSNTAKRNGKGVSIVWFRNDLRVLDNEALFKAWVSSQAVLPVYCIDPRLFQTTYYFGFPKTGALRAQFIIECLADLKKKLMKKGLNLLIQHGKPEDILPSLAKAFGAHTSVEAKCTIRGCIRLPTSLGPPPSVDDWGIIPSVEQLGLHSEKANYSAQVYAHKETCSEELQVERSVARGLRQVVLSTAQGNSSRSSSTHSPKLQLIWGSTLYHLDDIPFCVGSLPDPDYSTKFSPWLASGSLSPRFMYEEVAQEKWKRGGIKTKKCLKPGEMAALDANMKELSASGFMSNRGRQIVCSFLVRDMGIDWRMGAEWFETCLLDYDPCSNYGNWTYGAGVGNDPREDRYFSIPKQAKTYDPDGEHVAFWVPELLPLPKEKRNFPGKSYIEQVVPLKFGSSNKHHSQRSKYGGRHSGLGNR</sequence>
<organism evidence="7 8">
    <name type="scientific">Gossypium barbadense</name>
    <name type="common">Sea Island cotton</name>
    <name type="synonym">Hibiscus barbadensis</name>
    <dbReference type="NCBI Taxonomy" id="3634"/>
    <lineage>
        <taxon>Eukaryota</taxon>
        <taxon>Viridiplantae</taxon>
        <taxon>Streptophyta</taxon>
        <taxon>Embryophyta</taxon>
        <taxon>Tracheophyta</taxon>
        <taxon>Spermatophyta</taxon>
        <taxon>Magnoliopsida</taxon>
        <taxon>eudicotyledons</taxon>
        <taxon>Gunneridae</taxon>
        <taxon>Pentapetalae</taxon>
        <taxon>rosids</taxon>
        <taxon>malvids</taxon>
        <taxon>Malvales</taxon>
        <taxon>Malvaceae</taxon>
        <taxon>Malvoideae</taxon>
        <taxon>Gossypium</taxon>
    </lineage>
</organism>
<gene>
    <name evidence="7" type="ORF">GOBAR_AA18157</name>
</gene>
<proteinExistence type="inferred from homology"/>
<evidence type="ECO:0000256" key="5">
    <source>
        <dbReference type="SAM" id="MobiDB-lite"/>
    </source>
</evidence>
<keyword evidence="3 4" id="KW-0274">FAD</keyword>
<dbReference type="InterPro" id="IPR014729">
    <property type="entry name" value="Rossmann-like_a/b/a_fold"/>
</dbReference>
<dbReference type="InterPro" id="IPR036155">
    <property type="entry name" value="Crypto/Photolyase_N_sf"/>
</dbReference>
<feature type="binding site" evidence="4">
    <location>
        <begin position="359"/>
        <end position="361"/>
    </location>
    <ligand>
        <name>FAD</name>
        <dbReference type="ChEBI" id="CHEBI:57692"/>
    </ligand>
</feature>
<dbReference type="Gene3D" id="1.25.40.80">
    <property type="match status" value="1"/>
</dbReference>
<evidence type="ECO:0000256" key="1">
    <source>
        <dbReference type="ARBA" id="ARBA00005862"/>
    </source>
</evidence>
<dbReference type="EMBL" id="KZ664912">
    <property type="protein sequence ID" value="PPS02499.1"/>
    <property type="molecule type" value="Genomic_DNA"/>
</dbReference>
<dbReference type="InterPro" id="IPR006050">
    <property type="entry name" value="DNA_photolyase_N"/>
</dbReference>
<dbReference type="SUPFAM" id="SSF48173">
    <property type="entry name" value="Cryptochrome/photolyase FAD-binding domain"/>
    <property type="match status" value="1"/>
</dbReference>
<dbReference type="Gene3D" id="3.40.50.620">
    <property type="entry name" value="HUPs"/>
    <property type="match status" value="1"/>
</dbReference>
<keyword evidence="2 4" id="KW-0285">Flavoprotein</keyword>
<dbReference type="OrthoDB" id="435881at2759"/>
<dbReference type="PANTHER" id="PTHR11455">
    <property type="entry name" value="CRYPTOCHROME"/>
    <property type="match status" value="1"/>
</dbReference>
<feature type="domain" description="Photolyase/cryptochrome alpha/beta" evidence="6">
    <location>
        <begin position="50"/>
        <end position="239"/>
    </location>
</feature>
<dbReference type="InterPro" id="IPR002081">
    <property type="entry name" value="Cryptochrome/DNA_photolyase_1"/>
</dbReference>
<evidence type="ECO:0000259" key="6">
    <source>
        <dbReference type="PROSITE" id="PS51645"/>
    </source>
</evidence>
<dbReference type="Pfam" id="PF00875">
    <property type="entry name" value="DNA_photolyase"/>
    <property type="match status" value="1"/>
</dbReference>
<dbReference type="GO" id="GO:0003904">
    <property type="term" value="F:deoxyribodipyrimidine photo-lyase activity"/>
    <property type="evidence" value="ECO:0007669"/>
    <property type="project" value="TreeGrafter"/>
</dbReference>
<evidence type="ECO:0000256" key="4">
    <source>
        <dbReference type="PIRSR" id="PIRSR602081-1"/>
    </source>
</evidence>
<evidence type="ECO:0000313" key="7">
    <source>
        <dbReference type="EMBL" id="PPS02499.1"/>
    </source>
</evidence>
<dbReference type="Pfam" id="PF03441">
    <property type="entry name" value="FAD_binding_7"/>
    <property type="match status" value="1"/>
</dbReference>
<evidence type="ECO:0000256" key="2">
    <source>
        <dbReference type="ARBA" id="ARBA00022630"/>
    </source>
</evidence>
<dbReference type="AlphaFoldDB" id="A0A2P5XGM3"/>
<dbReference type="Gene3D" id="1.10.579.10">
    <property type="entry name" value="DNA Cyclobutane Dipyrimidine Photolyase, subunit A, domain 3"/>
    <property type="match status" value="1"/>
</dbReference>
<dbReference type="PRINTS" id="PR00147">
    <property type="entry name" value="DNAPHOTLYASE"/>
</dbReference>
<dbReference type="GO" id="GO:0000719">
    <property type="term" value="P:photoreactive repair"/>
    <property type="evidence" value="ECO:0007669"/>
    <property type="project" value="TreeGrafter"/>
</dbReference>
<feature type="compositionally biased region" description="Basic residues" evidence="5">
    <location>
        <begin position="436"/>
        <end position="447"/>
    </location>
</feature>
<dbReference type="PANTHER" id="PTHR11455:SF22">
    <property type="entry name" value="CRYPTOCHROME DASH"/>
    <property type="match status" value="1"/>
</dbReference>
<reference evidence="7 8" key="1">
    <citation type="submission" date="2015-01" db="EMBL/GenBank/DDBJ databases">
        <title>Genome of allotetraploid Gossypium barbadense reveals genomic plasticity and fiber elongation in cotton evolution.</title>
        <authorList>
            <person name="Chen X."/>
            <person name="Liu X."/>
            <person name="Zhao B."/>
            <person name="Zheng H."/>
            <person name="Hu Y."/>
            <person name="Lu G."/>
            <person name="Yang C."/>
            <person name="Chen J."/>
            <person name="Shan C."/>
            <person name="Zhang L."/>
            <person name="Zhou Y."/>
            <person name="Wang L."/>
            <person name="Guo W."/>
            <person name="Bai Y."/>
            <person name="Ruan J."/>
            <person name="Shangguan X."/>
            <person name="Mao Y."/>
            <person name="Jiang J."/>
            <person name="Zhu Y."/>
            <person name="Lei J."/>
            <person name="Kang H."/>
            <person name="Chen S."/>
            <person name="He X."/>
            <person name="Wang R."/>
            <person name="Wang Y."/>
            <person name="Chen J."/>
            <person name="Wang L."/>
            <person name="Yu S."/>
            <person name="Wang B."/>
            <person name="Wei J."/>
            <person name="Song S."/>
            <person name="Lu X."/>
            <person name="Gao Z."/>
            <person name="Gu W."/>
            <person name="Deng X."/>
            <person name="Ma D."/>
            <person name="Wang S."/>
            <person name="Liang W."/>
            <person name="Fang L."/>
            <person name="Cai C."/>
            <person name="Zhu X."/>
            <person name="Zhou B."/>
            <person name="Zhang Y."/>
            <person name="Chen Z."/>
            <person name="Xu S."/>
            <person name="Zhu R."/>
            <person name="Wang S."/>
            <person name="Zhang T."/>
            <person name="Zhao G."/>
        </authorList>
    </citation>
    <scope>NUCLEOTIDE SEQUENCE [LARGE SCALE GENOMIC DNA]</scope>
    <source>
        <strain evidence="8">cv. Xinhai21</strain>
        <tissue evidence="7">Leaf</tissue>
    </source>
</reference>
<protein>
    <recommendedName>
        <fullName evidence="6">Photolyase/cryptochrome alpha/beta domain-containing protein</fullName>
    </recommendedName>
</protein>
<evidence type="ECO:0000313" key="8">
    <source>
        <dbReference type="Proteomes" id="UP000239757"/>
    </source>
</evidence>
<dbReference type="GO" id="GO:0071949">
    <property type="term" value="F:FAD binding"/>
    <property type="evidence" value="ECO:0007669"/>
    <property type="project" value="TreeGrafter"/>
</dbReference>
<feature type="binding site" evidence="4">
    <location>
        <begin position="268"/>
        <end position="272"/>
    </location>
    <ligand>
        <name>FAD</name>
        <dbReference type="ChEBI" id="CHEBI:57692"/>
    </ligand>
</feature>
<name>A0A2P5XGM3_GOSBA</name>
<comment type="cofactor">
    <cofactor evidence="4">
        <name>FAD</name>
        <dbReference type="ChEBI" id="CHEBI:57692"/>
    </cofactor>
    <text evidence="4">Binds 1 FAD per subunit.</text>
</comment>